<evidence type="ECO:0000313" key="3">
    <source>
        <dbReference type="Proteomes" id="UP000333828"/>
    </source>
</evidence>
<dbReference type="Pfam" id="PF13474">
    <property type="entry name" value="SnoaL_3"/>
    <property type="match status" value="1"/>
</dbReference>
<sequence length="140" mass="15621">MVETYPAHGDEAAIRAINAAWLDAVRNKKVGTLFAHYDPEVVLFDVMPPTEHRGIEAYRQLLESWFSHAVGPIHFEVAQWQLTLAGELAFSHSVNTVRNTSPDGQSRGATVRATVCYRKTEGRWRVVHEHASVPMALAPC</sequence>
<dbReference type="RefSeq" id="WP_150684908.1">
    <property type="nucleotide sequence ID" value="NZ_CABPSF010000007.1"/>
</dbReference>
<feature type="domain" description="SnoaL-like" evidence="1">
    <location>
        <begin position="14"/>
        <end position="135"/>
    </location>
</feature>
<keyword evidence="3" id="KW-1185">Reference proteome</keyword>
<dbReference type="InterPro" id="IPR032710">
    <property type="entry name" value="NTF2-like_dom_sf"/>
</dbReference>
<accession>A0A5E4WJJ4</accession>
<organism evidence="2 3">
    <name type="scientific">Pandoraea iniqua</name>
    <dbReference type="NCBI Taxonomy" id="2508288"/>
    <lineage>
        <taxon>Bacteria</taxon>
        <taxon>Pseudomonadati</taxon>
        <taxon>Pseudomonadota</taxon>
        <taxon>Betaproteobacteria</taxon>
        <taxon>Burkholderiales</taxon>
        <taxon>Burkholderiaceae</taxon>
        <taxon>Pandoraea</taxon>
    </lineage>
</organism>
<dbReference type="Proteomes" id="UP000333828">
    <property type="component" value="Unassembled WGS sequence"/>
</dbReference>
<dbReference type="EMBL" id="CABPSI010000003">
    <property type="protein sequence ID" value="VVE23750.1"/>
    <property type="molecule type" value="Genomic_DNA"/>
</dbReference>
<dbReference type="SUPFAM" id="SSF54427">
    <property type="entry name" value="NTF2-like"/>
    <property type="match status" value="1"/>
</dbReference>
<evidence type="ECO:0000259" key="1">
    <source>
        <dbReference type="Pfam" id="PF13474"/>
    </source>
</evidence>
<reference evidence="2 3" key="1">
    <citation type="submission" date="2019-08" db="EMBL/GenBank/DDBJ databases">
        <authorList>
            <person name="Peeters C."/>
        </authorList>
    </citation>
    <scope>NUCLEOTIDE SEQUENCE [LARGE SCALE GENOMIC DNA]</scope>
    <source>
        <strain evidence="2 3">LMG 31115</strain>
    </source>
</reference>
<proteinExistence type="predicted"/>
<gene>
    <name evidence="2" type="ORF">PIN31115_03278</name>
</gene>
<name>A0A5E4WJJ4_9BURK</name>
<dbReference type="InterPro" id="IPR037401">
    <property type="entry name" value="SnoaL-like"/>
</dbReference>
<protein>
    <recommendedName>
        <fullName evidence="1">SnoaL-like domain-containing protein</fullName>
    </recommendedName>
</protein>
<evidence type="ECO:0000313" key="2">
    <source>
        <dbReference type="EMBL" id="VVE23750.1"/>
    </source>
</evidence>
<dbReference type="AlphaFoldDB" id="A0A5E4WJJ4"/>
<dbReference type="Gene3D" id="3.10.450.50">
    <property type="match status" value="1"/>
</dbReference>